<evidence type="ECO:0000313" key="5">
    <source>
        <dbReference type="EMBL" id="MBW7466642.1"/>
    </source>
</evidence>
<keyword evidence="6" id="KW-1185">Reference proteome</keyword>
<dbReference type="Gene3D" id="2.60.120.380">
    <property type="match status" value="1"/>
</dbReference>
<dbReference type="InterPro" id="IPR008979">
    <property type="entry name" value="Galactose-bd-like_sf"/>
</dbReference>
<dbReference type="InterPro" id="IPR051048">
    <property type="entry name" value="Peptidase_S8/S53_subtilisin"/>
</dbReference>
<feature type="domain" description="Secretion system C-terminal sorting" evidence="4">
    <location>
        <begin position="786"/>
        <end position="856"/>
    </location>
</feature>
<dbReference type="Pfam" id="PF00082">
    <property type="entry name" value="Peptidase_S8"/>
    <property type="match status" value="1"/>
</dbReference>
<dbReference type="InterPro" id="IPR000209">
    <property type="entry name" value="Peptidase_S8/S53_dom"/>
</dbReference>
<sequence>MYAQGKDDVLLQKLTTAKLAPTLHQSLQKNTSGNYRIAVKNKAAFKVWLKEHNLNINAKELTVSANTFSVTSVKATQLKQLLTCPHVTFVDRTNRTPKEEAELKDVNFAANNIPVLQSKFQELTGDGMVVSVKEGAFNPNDIDLKARVLAPESFAAGYTQHATTMATIIGGAGNSGPRGKGIATKAILATSDFKELFPDNSIKLLSSGISVQNHSYGVGVENYYGLESVAYDEQVFQNPQLLHVFSSGNSGNKAETTGTYANLIGFANLTGQFKNSKNTLSVGALEPGNTVGLLSSRGPAYDGRIKPELVAYGIAGTSEAAAVVSGVAVLLQQAYKNQFSGELPSAALVKAALINSADDVGRKAVDFESGYGNTDALGAVRSILETRFIQAAVAQNEQQSYTIKVPEGARQLKVTIVWHDKEAEPTAATALINDLDLEVHHRSSGASWLPWVLSTYPHPDSLSKPAKRGVDRLNNVEQVTIDLPAAGEYELLVKGYKVQDKAQGFSLVYEYEQELEWLYPALGLSLKAGEVNKIRWQGNAIDESVQLEYKLSQDKDWTHIKELATSDLYFDWQAPDTVAVAKLRLSGANTSIESEPFILSKQLKLQVGFDCTDNSMVHWPALSGVSEYQLLHVDKAYTEKLLTTADTLAVLDKKTLQYLGDYVLVAPVVEGMMAETSDAVRHSKPGTGCYVKSFLPEQFVMDTMRFNLELSTLYQLVSVTLEREQNGVYNPVSKINAVKSLTLKLNDPDPAPGKNLYRVKVETLNNVFYFSSIEEASYARQGFAQVYPNPVTAGSPLHIALINDSANLQLYDQTGRIVRESEEVGVIKVLDTTGLKGLYLLRIKGDSGKYITKRVLIL</sequence>
<evidence type="ECO:0000256" key="1">
    <source>
        <dbReference type="ARBA" id="ARBA00011073"/>
    </source>
</evidence>
<name>A0ABS7CS19_9BACT</name>
<comment type="similarity">
    <text evidence="1 2">Belongs to the peptidase S8 family.</text>
</comment>
<dbReference type="InterPro" id="IPR036852">
    <property type="entry name" value="Peptidase_S8/S53_dom_sf"/>
</dbReference>
<dbReference type="RefSeq" id="WP_219876502.1">
    <property type="nucleotide sequence ID" value="NZ_JAHYXK010000003.1"/>
</dbReference>
<evidence type="ECO:0000313" key="6">
    <source>
        <dbReference type="Proteomes" id="UP000813018"/>
    </source>
</evidence>
<protein>
    <submittedName>
        <fullName evidence="5">S8 family serine peptidase</fullName>
    </submittedName>
</protein>
<feature type="domain" description="Peptidase S8/S53" evidence="3">
    <location>
        <begin position="125"/>
        <end position="372"/>
    </location>
</feature>
<dbReference type="Pfam" id="PF18962">
    <property type="entry name" value="Por_Secre_tail"/>
    <property type="match status" value="1"/>
</dbReference>
<evidence type="ECO:0000259" key="3">
    <source>
        <dbReference type="Pfam" id="PF00082"/>
    </source>
</evidence>
<dbReference type="Gene3D" id="3.40.50.200">
    <property type="entry name" value="Peptidase S8/S53 domain"/>
    <property type="match status" value="1"/>
</dbReference>
<accession>A0ABS7CS19</accession>
<dbReference type="CDD" id="cd04842">
    <property type="entry name" value="Peptidases_S8_Kp43_protease"/>
    <property type="match status" value="1"/>
</dbReference>
<dbReference type="EMBL" id="JAHYXK010000003">
    <property type="protein sequence ID" value="MBW7466642.1"/>
    <property type="molecule type" value="Genomic_DNA"/>
</dbReference>
<dbReference type="PANTHER" id="PTHR43399">
    <property type="entry name" value="SUBTILISIN-RELATED"/>
    <property type="match status" value="1"/>
</dbReference>
<comment type="caution">
    <text evidence="5">The sequence shown here is derived from an EMBL/GenBank/DDBJ whole genome shotgun (WGS) entry which is preliminary data.</text>
</comment>
<dbReference type="PANTHER" id="PTHR43399:SF4">
    <property type="entry name" value="CELL WALL-ASSOCIATED PROTEASE"/>
    <property type="match status" value="1"/>
</dbReference>
<dbReference type="Proteomes" id="UP000813018">
    <property type="component" value="Unassembled WGS sequence"/>
</dbReference>
<gene>
    <name evidence="5" type="ORF">K0O23_06150</name>
</gene>
<evidence type="ECO:0000259" key="4">
    <source>
        <dbReference type="Pfam" id="PF18962"/>
    </source>
</evidence>
<dbReference type="SUPFAM" id="SSF49785">
    <property type="entry name" value="Galactose-binding domain-like"/>
    <property type="match status" value="1"/>
</dbReference>
<reference evidence="5 6" key="1">
    <citation type="journal article" date="2016" name="Int. J. Syst. Evol. Microbiol.">
        <title>Pontibacter aydingkolensis sp. nov., isolated from soil of a salt lake.</title>
        <authorList>
            <person name="Osman G."/>
            <person name="Zhang T."/>
            <person name="Lou K."/>
            <person name="Gao Y."/>
            <person name="Chang W."/>
            <person name="Lin Q."/>
            <person name="Yang H.M."/>
            <person name="Huo X.D."/>
            <person name="Wang N."/>
        </authorList>
    </citation>
    <scope>NUCLEOTIDE SEQUENCE [LARGE SCALE GENOMIC DNA]</scope>
    <source>
        <strain evidence="5 6">KACC 19255</strain>
    </source>
</reference>
<organism evidence="5 6">
    <name type="scientific">Pontibacter aydingkolensis</name>
    <dbReference type="NCBI Taxonomy" id="1911536"/>
    <lineage>
        <taxon>Bacteria</taxon>
        <taxon>Pseudomonadati</taxon>
        <taxon>Bacteroidota</taxon>
        <taxon>Cytophagia</taxon>
        <taxon>Cytophagales</taxon>
        <taxon>Hymenobacteraceae</taxon>
        <taxon>Pontibacter</taxon>
    </lineage>
</organism>
<comment type="caution">
    <text evidence="2">Lacks conserved residue(s) required for the propagation of feature annotation.</text>
</comment>
<dbReference type="InterPro" id="IPR034058">
    <property type="entry name" value="TagA/B/C/D_pept_dom"/>
</dbReference>
<proteinExistence type="inferred from homology"/>
<dbReference type="PROSITE" id="PS51892">
    <property type="entry name" value="SUBTILASE"/>
    <property type="match status" value="1"/>
</dbReference>
<dbReference type="SUPFAM" id="SSF52743">
    <property type="entry name" value="Subtilisin-like"/>
    <property type="match status" value="1"/>
</dbReference>
<dbReference type="InterPro" id="IPR026444">
    <property type="entry name" value="Secre_tail"/>
</dbReference>
<dbReference type="NCBIfam" id="TIGR04183">
    <property type="entry name" value="Por_Secre_tail"/>
    <property type="match status" value="1"/>
</dbReference>
<evidence type="ECO:0000256" key="2">
    <source>
        <dbReference type="PROSITE-ProRule" id="PRU01240"/>
    </source>
</evidence>